<keyword evidence="1" id="KW-1133">Transmembrane helix</keyword>
<evidence type="ECO:0008006" key="4">
    <source>
        <dbReference type="Google" id="ProtNLM"/>
    </source>
</evidence>
<dbReference type="RefSeq" id="WP_145367498.1">
    <property type="nucleotide sequence ID" value="NZ_CP036275.1"/>
</dbReference>
<evidence type="ECO:0000256" key="1">
    <source>
        <dbReference type="SAM" id="Phobius"/>
    </source>
</evidence>
<keyword evidence="1" id="KW-0812">Transmembrane</keyword>
<organism evidence="2 3">
    <name type="scientific">Maioricimonas rarisocia</name>
    <dbReference type="NCBI Taxonomy" id="2528026"/>
    <lineage>
        <taxon>Bacteria</taxon>
        <taxon>Pseudomonadati</taxon>
        <taxon>Planctomycetota</taxon>
        <taxon>Planctomycetia</taxon>
        <taxon>Planctomycetales</taxon>
        <taxon>Planctomycetaceae</taxon>
        <taxon>Maioricimonas</taxon>
    </lineage>
</organism>
<keyword evidence="3" id="KW-1185">Reference proteome</keyword>
<evidence type="ECO:0000313" key="3">
    <source>
        <dbReference type="Proteomes" id="UP000320496"/>
    </source>
</evidence>
<dbReference type="Proteomes" id="UP000320496">
    <property type="component" value="Chromosome"/>
</dbReference>
<evidence type="ECO:0000313" key="2">
    <source>
        <dbReference type="EMBL" id="QDU36878.1"/>
    </source>
</evidence>
<name>A0A517Z344_9PLAN</name>
<reference evidence="2 3" key="1">
    <citation type="submission" date="2019-02" db="EMBL/GenBank/DDBJ databases">
        <title>Deep-cultivation of Planctomycetes and their phenomic and genomic characterization uncovers novel biology.</title>
        <authorList>
            <person name="Wiegand S."/>
            <person name="Jogler M."/>
            <person name="Boedeker C."/>
            <person name="Pinto D."/>
            <person name="Vollmers J."/>
            <person name="Rivas-Marin E."/>
            <person name="Kohn T."/>
            <person name="Peeters S.H."/>
            <person name="Heuer A."/>
            <person name="Rast P."/>
            <person name="Oberbeckmann S."/>
            <person name="Bunk B."/>
            <person name="Jeske O."/>
            <person name="Meyerdierks A."/>
            <person name="Storesund J.E."/>
            <person name="Kallscheuer N."/>
            <person name="Luecker S."/>
            <person name="Lage O.M."/>
            <person name="Pohl T."/>
            <person name="Merkel B.J."/>
            <person name="Hornburger P."/>
            <person name="Mueller R.-W."/>
            <person name="Bruemmer F."/>
            <person name="Labrenz M."/>
            <person name="Spormann A.M."/>
            <person name="Op den Camp H."/>
            <person name="Overmann J."/>
            <person name="Amann R."/>
            <person name="Jetten M.S.M."/>
            <person name="Mascher T."/>
            <person name="Medema M.H."/>
            <person name="Devos D.P."/>
            <person name="Kaster A.-K."/>
            <person name="Ovreas L."/>
            <person name="Rohde M."/>
            <person name="Galperin M.Y."/>
            <person name="Jogler C."/>
        </authorList>
    </citation>
    <scope>NUCLEOTIDE SEQUENCE [LARGE SCALE GENOMIC DNA]</scope>
    <source>
        <strain evidence="2 3">Mal4</strain>
    </source>
</reference>
<dbReference type="PANTHER" id="PTHR37309:SF1">
    <property type="entry name" value="SLR0284 PROTEIN"/>
    <property type="match status" value="1"/>
</dbReference>
<sequence length="115" mass="11864">MFEFLAHLLVTSILLLVVAHLVRGVVIENWGAALIAALLLGIANAIIRPLIVLLTLPLTILTFGLFLLVINALMLQLAAALTPGVRVQGCGAALLGSLLLSILNLIVGIIAGGIG</sequence>
<feature type="transmembrane region" description="Helical" evidence="1">
    <location>
        <begin position="29"/>
        <end position="47"/>
    </location>
</feature>
<dbReference type="EMBL" id="CP036275">
    <property type="protein sequence ID" value="QDU36878.1"/>
    <property type="molecule type" value="Genomic_DNA"/>
</dbReference>
<dbReference type="KEGG" id="mri:Mal4_11790"/>
<dbReference type="InterPro" id="IPR007165">
    <property type="entry name" value="Phage_holin_4_2"/>
</dbReference>
<keyword evidence="1" id="KW-0472">Membrane</keyword>
<dbReference type="Pfam" id="PF04020">
    <property type="entry name" value="Phage_holin_4_2"/>
    <property type="match status" value="1"/>
</dbReference>
<gene>
    <name evidence="2" type="ORF">Mal4_11790</name>
</gene>
<protein>
    <recommendedName>
        <fullName evidence="4">Phage holin family protein</fullName>
    </recommendedName>
</protein>
<dbReference type="OrthoDB" id="7205479at2"/>
<feature type="transmembrane region" description="Helical" evidence="1">
    <location>
        <begin position="91"/>
        <end position="114"/>
    </location>
</feature>
<accession>A0A517Z344</accession>
<proteinExistence type="predicted"/>
<dbReference type="PANTHER" id="PTHR37309">
    <property type="entry name" value="SLR0284 PROTEIN"/>
    <property type="match status" value="1"/>
</dbReference>
<dbReference type="AlphaFoldDB" id="A0A517Z344"/>
<feature type="transmembrane region" description="Helical" evidence="1">
    <location>
        <begin position="54"/>
        <end position="79"/>
    </location>
</feature>